<evidence type="ECO:0000313" key="7">
    <source>
        <dbReference type="EMBL" id="KAF9791911.1"/>
    </source>
</evidence>
<dbReference type="PANTHER" id="PTHR43851">
    <property type="match status" value="1"/>
</dbReference>
<feature type="region of interest" description="Disordered" evidence="5">
    <location>
        <begin position="59"/>
        <end position="152"/>
    </location>
</feature>
<comment type="similarity">
    <text evidence="1">Belongs to the protein kinase superfamily. ADCK protein kinase family.</text>
</comment>
<feature type="compositionally biased region" description="Polar residues" evidence="5">
    <location>
        <begin position="82"/>
        <end position="93"/>
    </location>
</feature>
<keyword evidence="4" id="KW-0067">ATP-binding</keyword>
<proteinExistence type="inferred from homology"/>
<comment type="caution">
    <text evidence="7">The sequence shown here is derived from an EMBL/GenBank/DDBJ whole genome shotgun (WGS) entry which is preliminary data.</text>
</comment>
<name>A0A9P6LBZ0_9AGAM</name>
<dbReference type="GO" id="GO:0016740">
    <property type="term" value="F:transferase activity"/>
    <property type="evidence" value="ECO:0007669"/>
    <property type="project" value="UniProtKB-KW"/>
</dbReference>
<evidence type="ECO:0000256" key="1">
    <source>
        <dbReference type="ARBA" id="ARBA00009670"/>
    </source>
</evidence>
<dbReference type="SUPFAM" id="SSF56112">
    <property type="entry name" value="Protein kinase-like (PK-like)"/>
    <property type="match status" value="1"/>
</dbReference>
<dbReference type="CDD" id="cd13970">
    <property type="entry name" value="ABC1_ADCK3"/>
    <property type="match status" value="1"/>
</dbReference>
<dbReference type="PANTHER" id="PTHR43851:SF3">
    <property type="entry name" value="COENZYME Q8"/>
    <property type="match status" value="1"/>
</dbReference>
<protein>
    <submittedName>
        <fullName evidence="7">ABC1-domain-containing protein</fullName>
    </submittedName>
</protein>
<feature type="domain" description="ABC1 atypical kinase-like" evidence="6">
    <location>
        <begin position="267"/>
        <end position="516"/>
    </location>
</feature>
<accession>A0A9P6LBZ0</accession>
<dbReference type="Proteomes" id="UP000736335">
    <property type="component" value="Unassembled WGS sequence"/>
</dbReference>
<feature type="compositionally biased region" description="Low complexity" evidence="5">
    <location>
        <begin position="142"/>
        <end position="152"/>
    </location>
</feature>
<keyword evidence="2" id="KW-0808">Transferase</keyword>
<sequence length="625" mass="68887">MPGPVYTWLCVAHSIIDVLANAAAIRASQVYPRTASVAVQRNLKRRTAQPVNLNDVECGELGPSVGKIPPDALDETGEAHTSEPSSQGSTAQRSLPPLPRSARFPSSPGGHGIEEHISGLQQPRPPLKPILKETTPPPPIISPLSSPKTSLIEPKVLPPATDVPRLPSEPRQLTSSKIPSSRIGRLFHYGGLAASLGYGAASEILRRSVSSEESAQNGGSLMLTESNVKRLVTKLTKMRGAALKLGQFMSIQDTHLLPPEVEAIFRRVQDSAHYMPDQQMEQVMRASFGPGWLDNFESFDRIPFAAASIGQVHNAILSSALSPTGKPEPVAVKIQFPNIADSIESDLGYVKMLLTAGSLLPKGLFLEKTIQVMKSELHDECDYEREAAFLRKFGNSDFLGSDERFKVPWVWERSTKSVLVMERVNGHSVGAAAVHELTQRDRDDIAARIIDLCLKELFVFRTMQTDPNWTNFLWNPHTRQIELVDFGASREYSKEFIDDWFGLLDAAVSGDRQACIDWSLKLGYLTGQENEIMLDAHAKSVLSLGVPFRRTTQQPFSFGPGTEWAAVTAEIRGLIPTMLANRLTPPPRETYSLNRKLSGAFLLASRLGAEVDCRKLWEKMIDSRT</sequence>
<evidence type="ECO:0000259" key="6">
    <source>
        <dbReference type="Pfam" id="PF03109"/>
    </source>
</evidence>
<dbReference type="OrthoDB" id="201153at2759"/>
<dbReference type="GO" id="GO:0005524">
    <property type="term" value="F:ATP binding"/>
    <property type="evidence" value="ECO:0007669"/>
    <property type="project" value="UniProtKB-KW"/>
</dbReference>
<evidence type="ECO:0000256" key="2">
    <source>
        <dbReference type="ARBA" id="ARBA00022679"/>
    </source>
</evidence>
<dbReference type="InterPro" id="IPR011009">
    <property type="entry name" value="Kinase-like_dom_sf"/>
</dbReference>
<evidence type="ECO:0000313" key="8">
    <source>
        <dbReference type="Proteomes" id="UP000736335"/>
    </source>
</evidence>
<evidence type="ECO:0000256" key="5">
    <source>
        <dbReference type="SAM" id="MobiDB-lite"/>
    </source>
</evidence>
<dbReference type="InterPro" id="IPR034646">
    <property type="entry name" value="ADCK3_dom"/>
</dbReference>
<evidence type="ECO:0000256" key="4">
    <source>
        <dbReference type="ARBA" id="ARBA00022840"/>
    </source>
</evidence>
<reference evidence="7" key="1">
    <citation type="journal article" date="2020" name="Nat. Commun.">
        <title>Large-scale genome sequencing of mycorrhizal fungi provides insights into the early evolution of symbiotic traits.</title>
        <authorList>
            <person name="Miyauchi S."/>
            <person name="Kiss E."/>
            <person name="Kuo A."/>
            <person name="Drula E."/>
            <person name="Kohler A."/>
            <person name="Sanchez-Garcia M."/>
            <person name="Morin E."/>
            <person name="Andreopoulos B."/>
            <person name="Barry K.W."/>
            <person name="Bonito G."/>
            <person name="Buee M."/>
            <person name="Carver A."/>
            <person name="Chen C."/>
            <person name="Cichocki N."/>
            <person name="Clum A."/>
            <person name="Culley D."/>
            <person name="Crous P.W."/>
            <person name="Fauchery L."/>
            <person name="Girlanda M."/>
            <person name="Hayes R.D."/>
            <person name="Keri Z."/>
            <person name="LaButti K."/>
            <person name="Lipzen A."/>
            <person name="Lombard V."/>
            <person name="Magnuson J."/>
            <person name="Maillard F."/>
            <person name="Murat C."/>
            <person name="Nolan M."/>
            <person name="Ohm R.A."/>
            <person name="Pangilinan J."/>
            <person name="Pereira M.F."/>
            <person name="Perotto S."/>
            <person name="Peter M."/>
            <person name="Pfister S."/>
            <person name="Riley R."/>
            <person name="Sitrit Y."/>
            <person name="Stielow J.B."/>
            <person name="Szollosi G."/>
            <person name="Zifcakova L."/>
            <person name="Stursova M."/>
            <person name="Spatafora J.W."/>
            <person name="Tedersoo L."/>
            <person name="Vaario L.M."/>
            <person name="Yamada A."/>
            <person name="Yan M."/>
            <person name="Wang P."/>
            <person name="Xu J."/>
            <person name="Bruns T."/>
            <person name="Baldrian P."/>
            <person name="Vilgalys R."/>
            <person name="Dunand C."/>
            <person name="Henrissat B."/>
            <person name="Grigoriev I.V."/>
            <person name="Hibbett D."/>
            <person name="Nagy L.G."/>
            <person name="Martin F.M."/>
        </authorList>
    </citation>
    <scope>NUCLEOTIDE SEQUENCE</scope>
    <source>
        <strain evidence="7">UH-Tt-Lm1</strain>
    </source>
</reference>
<dbReference type="InterPro" id="IPR004147">
    <property type="entry name" value="ABC1_dom"/>
</dbReference>
<dbReference type="GO" id="GO:0006744">
    <property type="term" value="P:ubiquinone biosynthetic process"/>
    <property type="evidence" value="ECO:0007669"/>
    <property type="project" value="TreeGrafter"/>
</dbReference>
<evidence type="ECO:0000256" key="3">
    <source>
        <dbReference type="ARBA" id="ARBA00022741"/>
    </source>
</evidence>
<dbReference type="InterPro" id="IPR051409">
    <property type="entry name" value="Atypical_kinase_ADCK"/>
</dbReference>
<organism evidence="7 8">
    <name type="scientific">Thelephora terrestris</name>
    <dbReference type="NCBI Taxonomy" id="56493"/>
    <lineage>
        <taxon>Eukaryota</taxon>
        <taxon>Fungi</taxon>
        <taxon>Dikarya</taxon>
        <taxon>Basidiomycota</taxon>
        <taxon>Agaricomycotina</taxon>
        <taxon>Agaricomycetes</taxon>
        <taxon>Thelephorales</taxon>
        <taxon>Thelephoraceae</taxon>
        <taxon>Thelephora</taxon>
    </lineage>
</organism>
<keyword evidence="8" id="KW-1185">Reference proteome</keyword>
<reference evidence="7" key="2">
    <citation type="submission" date="2020-11" db="EMBL/GenBank/DDBJ databases">
        <authorList>
            <consortium name="DOE Joint Genome Institute"/>
            <person name="Kuo A."/>
            <person name="Miyauchi S."/>
            <person name="Kiss E."/>
            <person name="Drula E."/>
            <person name="Kohler A."/>
            <person name="Sanchez-Garcia M."/>
            <person name="Andreopoulos B."/>
            <person name="Barry K.W."/>
            <person name="Bonito G."/>
            <person name="Buee M."/>
            <person name="Carver A."/>
            <person name="Chen C."/>
            <person name="Cichocki N."/>
            <person name="Clum A."/>
            <person name="Culley D."/>
            <person name="Crous P.W."/>
            <person name="Fauchery L."/>
            <person name="Girlanda M."/>
            <person name="Hayes R."/>
            <person name="Keri Z."/>
            <person name="Labutti K."/>
            <person name="Lipzen A."/>
            <person name="Lombard V."/>
            <person name="Magnuson J."/>
            <person name="Maillard F."/>
            <person name="Morin E."/>
            <person name="Murat C."/>
            <person name="Nolan M."/>
            <person name="Ohm R."/>
            <person name="Pangilinan J."/>
            <person name="Pereira M."/>
            <person name="Perotto S."/>
            <person name="Peter M."/>
            <person name="Riley R."/>
            <person name="Sitrit Y."/>
            <person name="Stielow B."/>
            <person name="Szollosi G."/>
            <person name="Zifcakova L."/>
            <person name="Stursova M."/>
            <person name="Spatafora J.W."/>
            <person name="Tedersoo L."/>
            <person name="Vaario L.-M."/>
            <person name="Yamada A."/>
            <person name="Yan M."/>
            <person name="Wang P."/>
            <person name="Xu J."/>
            <person name="Bruns T."/>
            <person name="Baldrian P."/>
            <person name="Vilgalys R."/>
            <person name="Henrissat B."/>
            <person name="Grigoriev I.V."/>
            <person name="Hibbett D."/>
            <person name="Nagy L.G."/>
            <person name="Martin F.M."/>
        </authorList>
    </citation>
    <scope>NUCLEOTIDE SEQUENCE</scope>
    <source>
        <strain evidence="7">UH-Tt-Lm1</strain>
    </source>
</reference>
<dbReference type="Pfam" id="PF03109">
    <property type="entry name" value="ABC1"/>
    <property type="match status" value="1"/>
</dbReference>
<gene>
    <name evidence="7" type="ORF">BJ322DRAFT_2473</name>
</gene>
<keyword evidence="3" id="KW-0547">Nucleotide-binding</keyword>
<dbReference type="AlphaFoldDB" id="A0A9P6LBZ0"/>
<dbReference type="EMBL" id="WIUZ02000001">
    <property type="protein sequence ID" value="KAF9791911.1"/>
    <property type="molecule type" value="Genomic_DNA"/>
</dbReference>